<keyword evidence="1" id="KW-0472">Membrane</keyword>
<feature type="transmembrane region" description="Helical" evidence="1">
    <location>
        <begin position="114"/>
        <end position="131"/>
    </location>
</feature>
<dbReference type="AlphaFoldDB" id="A0A1G6MII5"/>
<proteinExistence type="predicted"/>
<evidence type="ECO:0000313" key="2">
    <source>
        <dbReference type="EMBL" id="SDC55329.1"/>
    </source>
</evidence>
<dbReference type="EMBL" id="FMZX01000001">
    <property type="protein sequence ID" value="SDC55329.1"/>
    <property type="molecule type" value="Genomic_DNA"/>
</dbReference>
<protein>
    <submittedName>
        <fullName evidence="2">Uncharacterized protein</fullName>
    </submittedName>
</protein>
<keyword evidence="3" id="KW-1185">Reference proteome</keyword>
<evidence type="ECO:0000256" key="1">
    <source>
        <dbReference type="SAM" id="Phobius"/>
    </source>
</evidence>
<organism evidence="2 3">
    <name type="scientific">Belnapia rosea</name>
    <dbReference type="NCBI Taxonomy" id="938405"/>
    <lineage>
        <taxon>Bacteria</taxon>
        <taxon>Pseudomonadati</taxon>
        <taxon>Pseudomonadota</taxon>
        <taxon>Alphaproteobacteria</taxon>
        <taxon>Acetobacterales</taxon>
        <taxon>Roseomonadaceae</taxon>
        <taxon>Belnapia</taxon>
    </lineage>
</organism>
<evidence type="ECO:0000313" key="3">
    <source>
        <dbReference type="Proteomes" id="UP000198925"/>
    </source>
</evidence>
<feature type="transmembrane region" description="Helical" evidence="1">
    <location>
        <begin position="143"/>
        <end position="166"/>
    </location>
</feature>
<gene>
    <name evidence="2" type="ORF">SAMN04487779_10011234</name>
</gene>
<keyword evidence="1" id="KW-0812">Transmembrane</keyword>
<feature type="transmembrane region" description="Helical" evidence="1">
    <location>
        <begin position="382"/>
        <end position="404"/>
    </location>
</feature>
<sequence length="443" mass="45845">MSLLLGALLLIWPALLNGYPLVFSDTGAFLALTVEGWPVWDKPPAYGLALRAFSLGIGLWGPALAQGLLLSWLLRLVQRGFLGEAGAGRHLLLCAGLAAGTAAPWFTALLLPDILAPALVLSIALLGFVGERLSVAERLGLQALAAFTMAAHPSHLPLGMALLVPVLALRRPVLRCALPLGVALGLVMAGNLALHGRPALSPFGAVFPLARLVADGPAARIIAARCPASGWELCRWVGRLPQDSDEFLWSRTGPVWSPRGDGALPGGPISLAPEASAILAETLLREPFGVLRAALANGWAQLWRDRVGDVLGPEHLAASVGRQLSLGFPTAEGARFAAGLQAVGQLPMAAAPFLLVHPVVLLCGAAGALLGGWRAWRAGDRALLGLVVGVLVGVLANALVTGALSGPHDRYGARIAWLLPLAALLALRPVPKQAAGAASRLPA</sequence>
<dbReference type="STRING" id="938405.SAMN02927895_03717"/>
<dbReference type="Proteomes" id="UP000198925">
    <property type="component" value="Unassembled WGS sequence"/>
</dbReference>
<feature type="transmembrane region" description="Helical" evidence="1">
    <location>
        <begin position="48"/>
        <end position="70"/>
    </location>
</feature>
<feature type="transmembrane region" description="Helical" evidence="1">
    <location>
        <begin position="354"/>
        <end position="376"/>
    </location>
</feature>
<accession>A0A1G6MII5</accession>
<dbReference type="RefSeq" id="WP_090661421.1">
    <property type="nucleotide sequence ID" value="NZ_FMZX01000001.1"/>
</dbReference>
<reference evidence="2 3" key="1">
    <citation type="submission" date="2016-10" db="EMBL/GenBank/DDBJ databases">
        <authorList>
            <person name="de Groot N.N."/>
        </authorList>
    </citation>
    <scope>NUCLEOTIDE SEQUENCE [LARGE SCALE GENOMIC DNA]</scope>
    <source>
        <strain evidence="2 3">CPCC 100156</strain>
    </source>
</reference>
<feature type="transmembrane region" description="Helical" evidence="1">
    <location>
        <begin position="91"/>
        <end position="108"/>
    </location>
</feature>
<keyword evidence="1" id="KW-1133">Transmembrane helix</keyword>
<name>A0A1G6MII5_9PROT</name>